<comment type="caution">
    <text evidence="2">The sequence shown here is derived from an EMBL/GenBank/DDBJ whole genome shotgun (WGS) entry which is preliminary data.</text>
</comment>
<gene>
    <name evidence="2" type="ORF">PXEA_LOCUS36606</name>
</gene>
<dbReference type="SMART" id="SM00848">
    <property type="entry name" value="Inhibitor_I29"/>
    <property type="match status" value="1"/>
</dbReference>
<name>A0A448XRN9_9PLAT</name>
<reference evidence="2" key="1">
    <citation type="submission" date="2018-11" db="EMBL/GenBank/DDBJ databases">
        <authorList>
            <consortium name="Pathogen Informatics"/>
        </authorList>
    </citation>
    <scope>NUCLEOTIDE SEQUENCE</scope>
</reference>
<dbReference type="InterPro" id="IPR038765">
    <property type="entry name" value="Papain-like_cys_pep_sf"/>
</dbReference>
<evidence type="ECO:0000259" key="1">
    <source>
        <dbReference type="SMART" id="SM00848"/>
    </source>
</evidence>
<dbReference type="OrthoDB" id="6155065at2759"/>
<feature type="domain" description="Cathepsin propeptide inhibitor" evidence="1">
    <location>
        <begin position="2"/>
        <end position="47"/>
    </location>
</feature>
<dbReference type="EMBL" id="CAAALY010279275">
    <property type="protein sequence ID" value="VEL43166.1"/>
    <property type="molecule type" value="Genomic_DNA"/>
</dbReference>
<protein>
    <recommendedName>
        <fullName evidence="1">Cathepsin propeptide inhibitor domain-containing protein</fullName>
    </recommendedName>
</protein>
<dbReference type="Gene3D" id="3.90.70.10">
    <property type="entry name" value="Cysteine proteinases"/>
    <property type="match status" value="1"/>
</dbReference>
<keyword evidence="3" id="KW-1185">Reference proteome</keyword>
<organism evidence="2 3">
    <name type="scientific">Protopolystoma xenopodis</name>
    <dbReference type="NCBI Taxonomy" id="117903"/>
    <lineage>
        <taxon>Eukaryota</taxon>
        <taxon>Metazoa</taxon>
        <taxon>Spiralia</taxon>
        <taxon>Lophotrochozoa</taxon>
        <taxon>Platyhelminthes</taxon>
        <taxon>Monogenea</taxon>
        <taxon>Polyopisthocotylea</taxon>
        <taxon>Polystomatidea</taxon>
        <taxon>Polystomatidae</taxon>
        <taxon>Protopolystoma</taxon>
    </lineage>
</organism>
<dbReference type="Proteomes" id="UP000784294">
    <property type="component" value="Unassembled WGS sequence"/>
</dbReference>
<proteinExistence type="predicted"/>
<dbReference type="Pfam" id="PF08246">
    <property type="entry name" value="Inhibitor_I29"/>
    <property type="match status" value="1"/>
</dbReference>
<sequence>MQEEALRRLQWEENVAFIQQHNLRFDAHLETYTVGMNGFIDLSWKEFQEKYLPKKTKFSRLDVRQHYKKLLNVPGKSQDPLASSTFLEPANMPEGYLLDDVDWRKKDMVTRVKDQVGPKTVTKNT</sequence>
<dbReference type="InterPro" id="IPR013201">
    <property type="entry name" value="Prot_inhib_I29"/>
</dbReference>
<dbReference type="AlphaFoldDB" id="A0A448XRN9"/>
<accession>A0A448XRN9</accession>
<dbReference type="SUPFAM" id="SSF54001">
    <property type="entry name" value="Cysteine proteinases"/>
    <property type="match status" value="1"/>
</dbReference>
<evidence type="ECO:0000313" key="3">
    <source>
        <dbReference type="Proteomes" id="UP000784294"/>
    </source>
</evidence>
<evidence type="ECO:0000313" key="2">
    <source>
        <dbReference type="EMBL" id="VEL43166.1"/>
    </source>
</evidence>